<dbReference type="RefSeq" id="WP_270076494.1">
    <property type="nucleotide sequence ID" value="NZ_CP115174.1"/>
</dbReference>
<dbReference type="Proteomes" id="UP001210865">
    <property type="component" value="Chromosome"/>
</dbReference>
<name>A0ABY7NQT0_9SPHN</name>
<protein>
    <recommendedName>
        <fullName evidence="2">Protein argonaute</fullName>
    </recommendedName>
</protein>
<comment type="similarity">
    <text evidence="1">Belongs to the argonaute family. Long pAgo subfamily.</text>
</comment>
<dbReference type="PROSITE" id="PS50822">
    <property type="entry name" value="PIWI"/>
    <property type="match status" value="1"/>
</dbReference>
<dbReference type="Pfam" id="PF02171">
    <property type="entry name" value="Piwi"/>
    <property type="match status" value="1"/>
</dbReference>
<dbReference type="SMART" id="SM00950">
    <property type="entry name" value="Piwi"/>
    <property type="match status" value="1"/>
</dbReference>
<dbReference type="SUPFAM" id="SSF53098">
    <property type="entry name" value="Ribonuclease H-like"/>
    <property type="match status" value="1"/>
</dbReference>
<keyword evidence="5" id="KW-1185">Reference proteome</keyword>
<dbReference type="InterPro" id="IPR036397">
    <property type="entry name" value="RNaseH_sf"/>
</dbReference>
<accession>A0ABY7NQT0</accession>
<dbReference type="InterPro" id="IPR003165">
    <property type="entry name" value="Piwi"/>
</dbReference>
<dbReference type="InterPro" id="IPR012337">
    <property type="entry name" value="RNaseH-like_sf"/>
</dbReference>
<evidence type="ECO:0000259" key="3">
    <source>
        <dbReference type="PROSITE" id="PS50822"/>
    </source>
</evidence>
<dbReference type="CDD" id="cd04659">
    <property type="entry name" value="Piwi_piwi-like_ProArk"/>
    <property type="match status" value="1"/>
</dbReference>
<evidence type="ECO:0000256" key="2">
    <source>
        <dbReference type="ARBA" id="ARBA00035032"/>
    </source>
</evidence>
<reference evidence="4 5" key="1">
    <citation type="submission" date="2022-12" db="EMBL/GenBank/DDBJ databases">
        <title>Sphingomonas abieness sp. nov., an endophytic bacterium isolated from Abies koreana.</title>
        <authorList>
            <person name="Jiang L."/>
            <person name="Lee J."/>
        </authorList>
    </citation>
    <scope>NUCLEOTIDE SEQUENCE [LARGE SCALE GENOMIC DNA]</scope>
    <source>
        <strain evidence="5">PAMB 00755</strain>
    </source>
</reference>
<sequence length="667" mass="74372">MLSAAIRERNLEPVEGLDVLVRHSFDTRVLQTRGAAAPAFLALLLDVDTSNELAIAGDALIDARFDLIGRWVCRHAPIEDGMRPRLETLGRVIGVESGILRLADPSGDDSVAAKHVLLEPRQEYLEALVHHQYDRAAHRILTGLAKRRREYWSGAQKLDHIRRTLEGVRDKFAKDLHLPDGLIIHVGTLLGAGDPLFPDTIETSRPTFLFGAQGSQTNRSPDIGVKTFGPYKYMQHARNAPLVAVICEKGKEGSADELARALRDGFPDDVWREIVSGRPNPKVNPFQGGLVGKFRLARVQFEFEAAADSSVDAYEKAIQRLLGRLPAAPDLALVQTRQAHRDLPAPSNPYLISKARFMTAGVPVQGVRLETIENDEAGLAYTLNGLALQAYAKLDGLPFVMSMRGPATHELVIGLGYAETREGRFGVRDRYVGLTTVFQGDGRYLVWGQTREVEFDQYADALIERLRSSIAYVREQNNWQPGETVRLVFHVFKPLKNTEIDAVKAVVRELIADQHAVKFAFVNISQHHEYLQFDPSQRGKDYWAGRGDRRLKGAGAPTRGRCLQLGPRAALLQLIGVDEVKTDQQGLPVPLLIDLHPDSDFTDITYLARQIFHFSYLSWRSFFPSHEPITILYSRLIAASLANLKPVPGWNSAVLASERLRGSMWFL</sequence>
<evidence type="ECO:0000313" key="4">
    <source>
        <dbReference type="EMBL" id="WBO21846.1"/>
    </source>
</evidence>
<dbReference type="Gene3D" id="3.30.420.10">
    <property type="entry name" value="Ribonuclease H-like superfamily/Ribonuclease H"/>
    <property type="match status" value="1"/>
</dbReference>
<organism evidence="4 5">
    <name type="scientific">Sphingomonas abietis</name>
    <dbReference type="NCBI Taxonomy" id="3012344"/>
    <lineage>
        <taxon>Bacteria</taxon>
        <taxon>Pseudomonadati</taxon>
        <taxon>Pseudomonadota</taxon>
        <taxon>Alphaproteobacteria</taxon>
        <taxon>Sphingomonadales</taxon>
        <taxon>Sphingomonadaceae</taxon>
        <taxon>Sphingomonas</taxon>
    </lineage>
</organism>
<gene>
    <name evidence="4" type="ORF">PBT88_17010</name>
</gene>
<dbReference type="EMBL" id="CP115174">
    <property type="protein sequence ID" value="WBO21846.1"/>
    <property type="molecule type" value="Genomic_DNA"/>
</dbReference>
<evidence type="ECO:0000313" key="5">
    <source>
        <dbReference type="Proteomes" id="UP001210865"/>
    </source>
</evidence>
<evidence type="ECO:0000256" key="1">
    <source>
        <dbReference type="ARBA" id="ARBA00035012"/>
    </source>
</evidence>
<dbReference type="Gene3D" id="3.40.50.2300">
    <property type="match status" value="1"/>
</dbReference>
<feature type="domain" description="Piwi" evidence="3">
    <location>
        <begin position="330"/>
        <end position="646"/>
    </location>
</feature>
<proteinExistence type="inferred from homology"/>